<dbReference type="Proteomes" id="UP001139031">
    <property type="component" value="Unassembled WGS sequence"/>
</dbReference>
<dbReference type="RefSeq" id="WP_224190775.1">
    <property type="nucleotide sequence ID" value="NZ_JAIRAU010000002.1"/>
</dbReference>
<name>A0ABS7TL97_9BACT</name>
<proteinExistence type="predicted"/>
<reference evidence="3" key="1">
    <citation type="submission" date="2021-08" db="EMBL/GenBank/DDBJ databases">
        <authorList>
            <person name="Stevens D.C."/>
        </authorList>
    </citation>
    <scope>NUCLEOTIDE SEQUENCE</scope>
    <source>
        <strain evidence="3">DSM 53165</strain>
    </source>
</reference>
<protein>
    <submittedName>
        <fullName evidence="3">Uncharacterized protein</fullName>
    </submittedName>
</protein>
<comment type="caution">
    <text evidence="3">The sequence shown here is derived from an EMBL/GenBank/DDBJ whole genome shotgun (WGS) entry which is preliminary data.</text>
</comment>
<organism evidence="3 4">
    <name type="scientific">Nannocystis pusilla</name>
    <dbReference type="NCBI Taxonomy" id="889268"/>
    <lineage>
        <taxon>Bacteria</taxon>
        <taxon>Pseudomonadati</taxon>
        <taxon>Myxococcota</taxon>
        <taxon>Polyangia</taxon>
        <taxon>Nannocystales</taxon>
        <taxon>Nannocystaceae</taxon>
        <taxon>Nannocystis</taxon>
    </lineage>
</organism>
<evidence type="ECO:0000256" key="2">
    <source>
        <dbReference type="SAM" id="SignalP"/>
    </source>
</evidence>
<sequence length="300" mass="33035">MNVAAAVTHLLPLPAGGAVAAPLDVGELQSELDILADEALRARRQGLSLLAAVRDPRFPALQNFHQGLRDALFLEIPEELEPWARLAANGAGNPPLQHTLVDFARGGEDADDRLGALQAALAELLVFEAIRLRLFVTAFRGEEFEVVGGEESDVDAIAYREVATLLHRPELADPEVRPLTVLLAAASVSLARDAQSRAEELRDTGEDTREELRMRARLRAALRELRLPEAVLLENALAALLGEERRELADLQAERPVALDGMTRQAMDQRVSRGRRALAHPRAAWPRRRRPALFDLLQRA</sequence>
<keyword evidence="4" id="KW-1185">Reference proteome</keyword>
<evidence type="ECO:0000313" key="4">
    <source>
        <dbReference type="Proteomes" id="UP001139031"/>
    </source>
</evidence>
<gene>
    <name evidence="3" type="ORF">K7C98_06990</name>
</gene>
<feature type="coiled-coil region" evidence="1">
    <location>
        <begin position="191"/>
        <end position="254"/>
    </location>
</feature>
<dbReference type="EMBL" id="JAIRAU010000002">
    <property type="protein sequence ID" value="MBZ5708998.1"/>
    <property type="molecule type" value="Genomic_DNA"/>
</dbReference>
<evidence type="ECO:0000256" key="1">
    <source>
        <dbReference type="SAM" id="Coils"/>
    </source>
</evidence>
<keyword evidence="2" id="KW-0732">Signal</keyword>
<feature type="chain" id="PRO_5047095291" evidence="2">
    <location>
        <begin position="21"/>
        <end position="300"/>
    </location>
</feature>
<keyword evidence="1" id="KW-0175">Coiled coil</keyword>
<evidence type="ECO:0000313" key="3">
    <source>
        <dbReference type="EMBL" id="MBZ5708998.1"/>
    </source>
</evidence>
<accession>A0ABS7TL97</accession>
<feature type="signal peptide" evidence="2">
    <location>
        <begin position="1"/>
        <end position="20"/>
    </location>
</feature>